<evidence type="ECO:0000259" key="5">
    <source>
        <dbReference type="PROSITE" id="PS51194"/>
    </source>
</evidence>
<dbReference type="GO" id="GO:0016787">
    <property type="term" value="F:hydrolase activity"/>
    <property type="evidence" value="ECO:0007669"/>
    <property type="project" value="UniProtKB-KW"/>
</dbReference>
<dbReference type="PANTHER" id="PTHR47959">
    <property type="entry name" value="ATP-DEPENDENT RNA HELICASE RHLE-RELATED"/>
    <property type="match status" value="1"/>
</dbReference>
<sequence length="143" mass="16469">MVLSATLTQDPSKLAQLDLHHPLFLTTGQWRYQLPENLRSYKLIKEYSRLQRQSIRSKALKAFRKGEIQVLVSSDAMTYGMDVEGVRNVINYDMPPYAKTFIHRAGRTARAGQTGRSCWIVAKLVAKWITSQLSFWLLNKPKE</sequence>
<dbReference type="STRING" id="3750.A0A498IXN6"/>
<keyword evidence="2" id="KW-0378">Hydrolase</keyword>
<dbReference type="AlphaFoldDB" id="A0A498IXN6"/>
<dbReference type="Gene3D" id="3.40.50.300">
    <property type="entry name" value="P-loop containing nucleotide triphosphate hydrolases"/>
    <property type="match status" value="1"/>
</dbReference>
<evidence type="ECO:0000256" key="1">
    <source>
        <dbReference type="ARBA" id="ARBA00022741"/>
    </source>
</evidence>
<dbReference type="PANTHER" id="PTHR47959:SF1">
    <property type="entry name" value="ATP-DEPENDENT RNA HELICASE DBPA"/>
    <property type="match status" value="1"/>
</dbReference>
<dbReference type="InterPro" id="IPR050079">
    <property type="entry name" value="DEAD_box_RNA_helicase"/>
</dbReference>
<keyword evidence="7" id="KW-1185">Reference proteome</keyword>
<keyword evidence="4" id="KW-0067">ATP-binding</keyword>
<dbReference type="GO" id="GO:0003724">
    <property type="term" value="F:RNA helicase activity"/>
    <property type="evidence" value="ECO:0007669"/>
    <property type="project" value="TreeGrafter"/>
</dbReference>
<dbReference type="GO" id="GO:0005829">
    <property type="term" value="C:cytosol"/>
    <property type="evidence" value="ECO:0007669"/>
    <property type="project" value="TreeGrafter"/>
</dbReference>
<dbReference type="Proteomes" id="UP000290289">
    <property type="component" value="Chromosome 10"/>
</dbReference>
<dbReference type="PROSITE" id="PS51194">
    <property type="entry name" value="HELICASE_CTER"/>
    <property type="match status" value="1"/>
</dbReference>
<dbReference type="SUPFAM" id="SSF52540">
    <property type="entry name" value="P-loop containing nucleoside triphosphate hydrolases"/>
    <property type="match status" value="1"/>
</dbReference>
<comment type="caution">
    <text evidence="6">The sequence shown here is derived from an EMBL/GenBank/DDBJ whole genome shotgun (WGS) entry which is preliminary data.</text>
</comment>
<dbReference type="InterPro" id="IPR027417">
    <property type="entry name" value="P-loop_NTPase"/>
</dbReference>
<name>A0A498IXN6_MALDO</name>
<dbReference type="InterPro" id="IPR001650">
    <property type="entry name" value="Helicase_C-like"/>
</dbReference>
<gene>
    <name evidence="6" type="ORF">DVH24_017505</name>
</gene>
<dbReference type="EMBL" id="RDQH01000336">
    <property type="protein sequence ID" value="RXH86452.1"/>
    <property type="molecule type" value="Genomic_DNA"/>
</dbReference>
<dbReference type="GO" id="GO:0005524">
    <property type="term" value="F:ATP binding"/>
    <property type="evidence" value="ECO:0007669"/>
    <property type="project" value="UniProtKB-KW"/>
</dbReference>
<evidence type="ECO:0000256" key="2">
    <source>
        <dbReference type="ARBA" id="ARBA00022801"/>
    </source>
</evidence>
<keyword evidence="3" id="KW-0347">Helicase</keyword>
<keyword evidence="1" id="KW-0547">Nucleotide-binding</keyword>
<reference evidence="6 7" key="1">
    <citation type="submission" date="2018-10" db="EMBL/GenBank/DDBJ databases">
        <title>A high-quality apple genome assembly.</title>
        <authorList>
            <person name="Hu J."/>
        </authorList>
    </citation>
    <scope>NUCLEOTIDE SEQUENCE [LARGE SCALE GENOMIC DNA]</scope>
    <source>
        <strain evidence="7">cv. HFTH1</strain>
        <tissue evidence="6">Young leaf</tissue>
    </source>
</reference>
<evidence type="ECO:0000313" key="6">
    <source>
        <dbReference type="EMBL" id="RXH86452.1"/>
    </source>
</evidence>
<organism evidence="6 7">
    <name type="scientific">Malus domestica</name>
    <name type="common">Apple</name>
    <name type="synonym">Pyrus malus</name>
    <dbReference type="NCBI Taxonomy" id="3750"/>
    <lineage>
        <taxon>Eukaryota</taxon>
        <taxon>Viridiplantae</taxon>
        <taxon>Streptophyta</taxon>
        <taxon>Embryophyta</taxon>
        <taxon>Tracheophyta</taxon>
        <taxon>Spermatophyta</taxon>
        <taxon>Magnoliopsida</taxon>
        <taxon>eudicotyledons</taxon>
        <taxon>Gunneridae</taxon>
        <taxon>Pentapetalae</taxon>
        <taxon>rosids</taxon>
        <taxon>fabids</taxon>
        <taxon>Rosales</taxon>
        <taxon>Rosaceae</taxon>
        <taxon>Amygdaloideae</taxon>
        <taxon>Maleae</taxon>
        <taxon>Malus</taxon>
    </lineage>
</organism>
<dbReference type="SMART" id="SM00490">
    <property type="entry name" value="HELICc"/>
    <property type="match status" value="1"/>
</dbReference>
<dbReference type="Pfam" id="PF00271">
    <property type="entry name" value="Helicase_C"/>
    <property type="match status" value="1"/>
</dbReference>
<accession>A0A498IXN6</accession>
<evidence type="ECO:0000313" key="7">
    <source>
        <dbReference type="Proteomes" id="UP000290289"/>
    </source>
</evidence>
<proteinExistence type="predicted"/>
<evidence type="ECO:0000256" key="4">
    <source>
        <dbReference type="ARBA" id="ARBA00022840"/>
    </source>
</evidence>
<protein>
    <recommendedName>
        <fullName evidence="5">Helicase C-terminal domain-containing protein</fullName>
    </recommendedName>
</protein>
<feature type="domain" description="Helicase C-terminal" evidence="5">
    <location>
        <begin position="1"/>
        <end position="143"/>
    </location>
</feature>
<evidence type="ECO:0000256" key="3">
    <source>
        <dbReference type="ARBA" id="ARBA00022806"/>
    </source>
</evidence>
<dbReference type="CDD" id="cd18787">
    <property type="entry name" value="SF2_C_DEAD"/>
    <property type="match status" value="1"/>
</dbReference>